<evidence type="ECO:0000256" key="4">
    <source>
        <dbReference type="ARBA" id="ARBA00023157"/>
    </source>
</evidence>
<dbReference type="Pfam" id="PF00062">
    <property type="entry name" value="Lys"/>
    <property type="match status" value="1"/>
</dbReference>
<dbReference type="RefSeq" id="XP_052122717.1">
    <property type="nucleotide sequence ID" value="XM_052266757.1"/>
</dbReference>
<dbReference type="PANTHER" id="PTHR11407">
    <property type="entry name" value="LYSOZYME C"/>
    <property type="match status" value="1"/>
</dbReference>
<name>A0A9C6WNP2_FRAOC</name>
<dbReference type="OrthoDB" id="17373at2759"/>
<evidence type="ECO:0000256" key="2">
    <source>
        <dbReference type="ARBA" id="ARBA00012732"/>
    </source>
</evidence>
<dbReference type="InterPro" id="IPR001916">
    <property type="entry name" value="Glyco_hydro_22"/>
</dbReference>
<dbReference type="PROSITE" id="PS51348">
    <property type="entry name" value="GLYCOSYL_HYDROL_F22_2"/>
    <property type="match status" value="1"/>
</dbReference>
<organism evidence="8 9">
    <name type="scientific">Frankliniella occidentalis</name>
    <name type="common">Western flower thrips</name>
    <name type="synonym">Euthrips occidentalis</name>
    <dbReference type="NCBI Taxonomy" id="133901"/>
    <lineage>
        <taxon>Eukaryota</taxon>
        <taxon>Metazoa</taxon>
        <taxon>Ecdysozoa</taxon>
        <taxon>Arthropoda</taxon>
        <taxon>Hexapoda</taxon>
        <taxon>Insecta</taxon>
        <taxon>Pterygota</taxon>
        <taxon>Neoptera</taxon>
        <taxon>Paraneoptera</taxon>
        <taxon>Thysanoptera</taxon>
        <taxon>Terebrantia</taxon>
        <taxon>Thripoidea</taxon>
        <taxon>Thripidae</taxon>
        <taxon>Frankliniella</taxon>
    </lineage>
</organism>
<evidence type="ECO:0000313" key="10">
    <source>
        <dbReference type="RefSeq" id="XP_052122718.1"/>
    </source>
</evidence>
<dbReference type="KEGG" id="foc:113206644"/>
<evidence type="ECO:0000256" key="5">
    <source>
        <dbReference type="ARBA" id="ARBA00023295"/>
    </source>
</evidence>
<sequence length="180" mass="20285">MASLLLAVLLLLCGSGHAYVYDRCELARELRYTHGISRSDIPTWVCIAWEESKYDTQAIGRMNSDGSADHGIFQINDRYWCDVGSRGCGVSCATLRRDMDAMMRCVRMVHGVHGFSGWTTYPRCYHPRSVDDCWGEGSRHGGSSGSRNALRRHINDDDDIFHNMWTNPTVGCNQQSGLFK</sequence>
<feature type="signal peptide" evidence="7">
    <location>
        <begin position="1"/>
        <end position="18"/>
    </location>
</feature>
<keyword evidence="4" id="KW-1015">Disulfide bond</keyword>
<dbReference type="EC" id="3.2.1.17" evidence="2"/>
<keyword evidence="5" id="KW-0326">Glycosidase</keyword>
<reference evidence="9 10" key="1">
    <citation type="submission" date="2025-04" db="UniProtKB">
        <authorList>
            <consortium name="RefSeq"/>
        </authorList>
    </citation>
    <scope>IDENTIFICATION</scope>
    <source>
        <tissue evidence="9 10">Whole organism</tissue>
    </source>
</reference>
<dbReference type="PANTHER" id="PTHR11407:SF63">
    <property type="entry name" value="LYSOZYME C"/>
    <property type="match status" value="1"/>
</dbReference>
<dbReference type="Gene3D" id="1.10.530.10">
    <property type="match status" value="1"/>
</dbReference>
<evidence type="ECO:0000313" key="9">
    <source>
        <dbReference type="RefSeq" id="XP_052122717.1"/>
    </source>
</evidence>
<comment type="catalytic activity">
    <reaction evidence="1">
        <text>Hydrolysis of (1-&gt;4)-beta-linkages between N-acetylmuramic acid and N-acetyl-D-glucosamine residues in a peptidoglycan and between N-acetyl-D-glucosamine residues in chitodextrins.</text>
        <dbReference type="EC" id="3.2.1.17"/>
    </reaction>
</comment>
<comment type="similarity">
    <text evidence="6">Belongs to the glycosyl hydrolase 22 family.</text>
</comment>
<dbReference type="GO" id="GO:0031640">
    <property type="term" value="P:killing of cells of another organism"/>
    <property type="evidence" value="ECO:0007669"/>
    <property type="project" value="UniProtKB-KW"/>
</dbReference>
<keyword evidence="3" id="KW-0081">Bacteriolytic enzyme</keyword>
<evidence type="ECO:0000256" key="1">
    <source>
        <dbReference type="ARBA" id="ARBA00000632"/>
    </source>
</evidence>
<keyword evidence="7" id="KW-0732">Signal</keyword>
<keyword evidence="8" id="KW-1185">Reference proteome</keyword>
<protein>
    <recommendedName>
        <fullName evidence="2">lysozyme</fullName>
        <ecNumber evidence="2">3.2.1.17</ecNumber>
    </recommendedName>
</protein>
<dbReference type="PRINTS" id="PR00135">
    <property type="entry name" value="LYZLACT"/>
</dbReference>
<dbReference type="RefSeq" id="XP_052122718.1">
    <property type="nucleotide sequence ID" value="XM_052266758.1"/>
</dbReference>
<dbReference type="InterPro" id="IPR023346">
    <property type="entry name" value="Lysozyme-like_dom_sf"/>
</dbReference>
<evidence type="ECO:0000313" key="8">
    <source>
        <dbReference type="Proteomes" id="UP000504606"/>
    </source>
</evidence>
<dbReference type="GeneID" id="113206644"/>
<accession>A0A9C6WNP2</accession>
<dbReference type="GO" id="GO:0003796">
    <property type="term" value="F:lysozyme activity"/>
    <property type="evidence" value="ECO:0007669"/>
    <property type="project" value="UniProtKB-EC"/>
</dbReference>
<evidence type="ECO:0000256" key="7">
    <source>
        <dbReference type="SAM" id="SignalP"/>
    </source>
</evidence>
<dbReference type="SUPFAM" id="SSF53955">
    <property type="entry name" value="Lysozyme-like"/>
    <property type="match status" value="1"/>
</dbReference>
<feature type="chain" id="PRO_5044698024" description="lysozyme" evidence="7">
    <location>
        <begin position="19"/>
        <end position="180"/>
    </location>
</feature>
<dbReference type="Proteomes" id="UP000504606">
    <property type="component" value="Unplaced"/>
</dbReference>
<evidence type="ECO:0000256" key="3">
    <source>
        <dbReference type="ARBA" id="ARBA00022638"/>
    </source>
</evidence>
<evidence type="ECO:0000256" key="6">
    <source>
        <dbReference type="RuleBase" id="RU004440"/>
    </source>
</evidence>
<dbReference type="CDD" id="cd16899">
    <property type="entry name" value="LYZ_C_invert"/>
    <property type="match status" value="1"/>
</dbReference>
<dbReference type="AlphaFoldDB" id="A0A9C6WNP2"/>
<dbReference type="SMART" id="SM00263">
    <property type="entry name" value="LYZ1"/>
    <property type="match status" value="1"/>
</dbReference>
<keyword evidence="5" id="KW-0378">Hydrolase</keyword>
<dbReference type="GO" id="GO:0042742">
    <property type="term" value="P:defense response to bacterium"/>
    <property type="evidence" value="ECO:0007669"/>
    <property type="project" value="UniProtKB-KW"/>
</dbReference>
<keyword evidence="3" id="KW-0929">Antimicrobial</keyword>
<proteinExistence type="inferred from homology"/>
<gene>
    <name evidence="9 10" type="primary">LOC113206644</name>
</gene>